<feature type="domain" description="Mur ligase central" evidence="12">
    <location>
        <begin position="116"/>
        <end position="309"/>
    </location>
</feature>
<evidence type="ECO:0000256" key="1">
    <source>
        <dbReference type="ARBA" id="ARBA00022598"/>
    </source>
</evidence>
<dbReference type="GO" id="GO:0005524">
    <property type="term" value="F:ATP binding"/>
    <property type="evidence" value="ECO:0007669"/>
    <property type="project" value="UniProtKB-KW"/>
</dbReference>
<dbReference type="GO" id="GO:0051301">
    <property type="term" value="P:cell division"/>
    <property type="evidence" value="ECO:0007669"/>
    <property type="project" value="UniProtKB-KW"/>
</dbReference>
<dbReference type="InterPro" id="IPR036565">
    <property type="entry name" value="Mur-like_cat_sf"/>
</dbReference>
<dbReference type="Pfam" id="PF02875">
    <property type="entry name" value="Mur_ligase_C"/>
    <property type="match status" value="1"/>
</dbReference>
<sequence length="481" mass="54742">MNEKPNWVHIIGICGVVTSGLAVMFKYEGSKVTGSDKGFFPPISKFLEKYDIPIGIGYKANRLTDEDGKHPDLVIIQGLKSDKNIEYKEAKKLGLSIKTFPEILSKFVISKDSIVIAGTYGKTTISAVLVEIMKNANIDISYMYGGLNVNMDQTIMAKKDNTRFSIVEGDEYMTSLDDNSSKFFHYHTKYLIFHSCQWEHPDMFPTEKAYVDNFRNYIKTIPEEGMIVANANDKNVVDVVKDANCRVIYYSANKLKAFTIPDWYLEKTSKPLPTFIRFKDDPTNLEIIPYERKIIGEFNEENFLAGSVLAHEIGVRKEHIQNTISEFKGIKRRLEIKIQNEKFLIIDDFGSSPPKAQGSLEALRSDYPDSKIIAIFEPNTGNRTSASIPTYKNAFKMADEVIFPRFTKLPNVETKRFNAEELIDSLKGYYDNITYVGDDDVLVNLLVKEIELGEDVHKVIVFMGSHGFRGMIEKLNTYFSI</sequence>
<reference evidence="13" key="2">
    <citation type="journal article" date="2021" name="Microbiome">
        <title>Successional dynamics and alternative stable states in a saline activated sludge microbial community over 9 years.</title>
        <authorList>
            <person name="Wang Y."/>
            <person name="Ye J."/>
            <person name="Ju F."/>
            <person name="Liu L."/>
            <person name="Boyd J.A."/>
            <person name="Deng Y."/>
            <person name="Parks D.H."/>
            <person name="Jiang X."/>
            <person name="Yin X."/>
            <person name="Woodcroft B.J."/>
            <person name="Tyson G.W."/>
            <person name="Hugenholtz P."/>
            <person name="Polz M.F."/>
            <person name="Zhang T."/>
        </authorList>
    </citation>
    <scope>NUCLEOTIDE SEQUENCE</scope>
    <source>
        <strain evidence="13">HKST-UBA15</strain>
    </source>
</reference>
<evidence type="ECO:0000256" key="2">
    <source>
        <dbReference type="ARBA" id="ARBA00022618"/>
    </source>
</evidence>
<protein>
    <recommendedName>
        <fullName evidence="15">UDP-N-acetylmuramate:L-alanyl-gamma-D-glutamyl-meso-diaminopimelate ligase</fullName>
    </recommendedName>
</protein>
<evidence type="ECO:0000256" key="5">
    <source>
        <dbReference type="ARBA" id="ARBA00022960"/>
    </source>
</evidence>
<keyword evidence="9" id="KW-0472">Membrane</keyword>
<gene>
    <name evidence="13" type="ORF">KC675_00535</name>
</gene>
<dbReference type="AlphaFoldDB" id="A0A955I8D0"/>
<dbReference type="Pfam" id="PF08245">
    <property type="entry name" value="Mur_ligase_M"/>
    <property type="match status" value="1"/>
</dbReference>
<keyword evidence="6" id="KW-0573">Peptidoglycan synthesis</keyword>
<dbReference type="Gene3D" id="3.90.190.20">
    <property type="entry name" value="Mur ligase, C-terminal domain"/>
    <property type="match status" value="1"/>
</dbReference>
<comment type="caution">
    <text evidence="13">The sequence shown here is derived from an EMBL/GenBank/DDBJ whole genome shotgun (WGS) entry which is preliminary data.</text>
</comment>
<dbReference type="SUPFAM" id="SSF53623">
    <property type="entry name" value="MurD-like peptide ligases, catalytic domain"/>
    <property type="match status" value="1"/>
</dbReference>
<evidence type="ECO:0000256" key="9">
    <source>
        <dbReference type="SAM" id="Phobius"/>
    </source>
</evidence>
<keyword evidence="4" id="KW-0067">ATP-binding</keyword>
<dbReference type="Gene3D" id="3.40.1190.10">
    <property type="entry name" value="Mur-like, catalytic domain"/>
    <property type="match status" value="1"/>
</dbReference>
<evidence type="ECO:0000313" key="13">
    <source>
        <dbReference type="EMBL" id="MCA9379647.1"/>
    </source>
</evidence>
<evidence type="ECO:0008006" key="15">
    <source>
        <dbReference type="Google" id="ProtNLM"/>
    </source>
</evidence>
<organism evidence="13 14">
    <name type="scientific">Candidatus Dojkabacteria bacterium</name>
    <dbReference type="NCBI Taxonomy" id="2099670"/>
    <lineage>
        <taxon>Bacteria</taxon>
        <taxon>Candidatus Dojkabacteria</taxon>
    </lineage>
</organism>
<keyword evidence="9" id="KW-0812">Transmembrane</keyword>
<dbReference type="GO" id="GO:0009252">
    <property type="term" value="P:peptidoglycan biosynthetic process"/>
    <property type="evidence" value="ECO:0007669"/>
    <property type="project" value="UniProtKB-KW"/>
</dbReference>
<reference evidence="13" key="1">
    <citation type="submission" date="2020-04" db="EMBL/GenBank/DDBJ databases">
        <authorList>
            <person name="Zhang T."/>
        </authorList>
    </citation>
    <scope>NUCLEOTIDE SEQUENCE</scope>
    <source>
        <strain evidence="13">HKST-UBA15</strain>
    </source>
</reference>
<feature type="domain" description="Mur ligase C-terminal" evidence="11">
    <location>
        <begin position="332"/>
        <end position="465"/>
    </location>
</feature>
<feature type="transmembrane region" description="Helical" evidence="9">
    <location>
        <begin position="6"/>
        <end position="25"/>
    </location>
</feature>
<evidence type="ECO:0000259" key="12">
    <source>
        <dbReference type="Pfam" id="PF08245"/>
    </source>
</evidence>
<keyword evidence="5" id="KW-0133">Cell shape</keyword>
<dbReference type="GO" id="GO:0016881">
    <property type="term" value="F:acid-amino acid ligase activity"/>
    <property type="evidence" value="ECO:0007669"/>
    <property type="project" value="InterPro"/>
</dbReference>
<evidence type="ECO:0000256" key="4">
    <source>
        <dbReference type="ARBA" id="ARBA00022840"/>
    </source>
</evidence>
<dbReference type="InterPro" id="IPR050061">
    <property type="entry name" value="MurCDEF_pg_biosynth"/>
</dbReference>
<dbReference type="EMBL" id="JAGQLL010000006">
    <property type="protein sequence ID" value="MCA9379647.1"/>
    <property type="molecule type" value="Genomic_DNA"/>
</dbReference>
<evidence type="ECO:0000256" key="3">
    <source>
        <dbReference type="ARBA" id="ARBA00022741"/>
    </source>
</evidence>
<evidence type="ECO:0000256" key="7">
    <source>
        <dbReference type="ARBA" id="ARBA00023306"/>
    </source>
</evidence>
<evidence type="ECO:0000256" key="8">
    <source>
        <dbReference type="ARBA" id="ARBA00023316"/>
    </source>
</evidence>
<dbReference type="GO" id="GO:0071555">
    <property type="term" value="P:cell wall organization"/>
    <property type="evidence" value="ECO:0007669"/>
    <property type="project" value="UniProtKB-KW"/>
</dbReference>
<accession>A0A955I8D0</accession>
<evidence type="ECO:0000259" key="10">
    <source>
        <dbReference type="Pfam" id="PF01225"/>
    </source>
</evidence>
<dbReference type="Proteomes" id="UP000745577">
    <property type="component" value="Unassembled WGS sequence"/>
</dbReference>
<dbReference type="InterPro" id="IPR036615">
    <property type="entry name" value="Mur_ligase_C_dom_sf"/>
</dbReference>
<keyword evidence="7" id="KW-0131">Cell cycle</keyword>
<keyword evidence="3" id="KW-0547">Nucleotide-binding</keyword>
<evidence type="ECO:0000256" key="6">
    <source>
        <dbReference type="ARBA" id="ARBA00022984"/>
    </source>
</evidence>
<dbReference type="InterPro" id="IPR013221">
    <property type="entry name" value="Mur_ligase_cen"/>
</dbReference>
<dbReference type="PANTHER" id="PTHR43445">
    <property type="entry name" value="UDP-N-ACETYLMURAMATE--L-ALANINE LIGASE-RELATED"/>
    <property type="match status" value="1"/>
</dbReference>
<evidence type="ECO:0000313" key="14">
    <source>
        <dbReference type="Proteomes" id="UP000745577"/>
    </source>
</evidence>
<dbReference type="PANTHER" id="PTHR43445:SF5">
    <property type="entry name" value="UDP-N-ACETYLMURAMATE--L-ALANYL-GAMMA-D-GLUTAMYL-MESO-2,6-DIAMINOHEPTANDIOATE LIGASE"/>
    <property type="match status" value="1"/>
</dbReference>
<dbReference type="SUPFAM" id="SSF51984">
    <property type="entry name" value="MurCD N-terminal domain"/>
    <property type="match status" value="1"/>
</dbReference>
<dbReference type="InterPro" id="IPR000713">
    <property type="entry name" value="Mur_ligase_N"/>
</dbReference>
<keyword evidence="1" id="KW-0436">Ligase</keyword>
<keyword evidence="9" id="KW-1133">Transmembrane helix</keyword>
<keyword evidence="8" id="KW-0961">Cell wall biogenesis/degradation</keyword>
<keyword evidence="2" id="KW-0132">Cell division</keyword>
<dbReference type="GO" id="GO:0008360">
    <property type="term" value="P:regulation of cell shape"/>
    <property type="evidence" value="ECO:0007669"/>
    <property type="project" value="UniProtKB-KW"/>
</dbReference>
<proteinExistence type="predicted"/>
<name>A0A955I8D0_9BACT</name>
<dbReference type="Gene3D" id="3.40.50.720">
    <property type="entry name" value="NAD(P)-binding Rossmann-like Domain"/>
    <property type="match status" value="1"/>
</dbReference>
<dbReference type="Pfam" id="PF01225">
    <property type="entry name" value="Mur_ligase"/>
    <property type="match status" value="1"/>
</dbReference>
<feature type="domain" description="Mur ligase N-terminal catalytic" evidence="10">
    <location>
        <begin position="8"/>
        <end position="108"/>
    </location>
</feature>
<evidence type="ECO:0000259" key="11">
    <source>
        <dbReference type="Pfam" id="PF02875"/>
    </source>
</evidence>
<dbReference type="SUPFAM" id="SSF53244">
    <property type="entry name" value="MurD-like peptide ligases, peptide-binding domain"/>
    <property type="match status" value="1"/>
</dbReference>
<dbReference type="InterPro" id="IPR004101">
    <property type="entry name" value="Mur_ligase_C"/>
</dbReference>